<accession>A0A8S2GTE4</accession>
<evidence type="ECO:0000313" key="3">
    <source>
        <dbReference type="Proteomes" id="UP000682733"/>
    </source>
</evidence>
<dbReference type="PANTHER" id="PTHR45749">
    <property type="match status" value="1"/>
</dbReference>
<dbReference type="EMBL" id="CAJOBA010000784">
    <property type="protein sequence ID" value="CAF3556338.1"/>
    <property type="molecule type" value="Genomic_DNA"/>
</dbReference>
<dbReference type="Proteomes" id="UP000682733">
    <property type="component" value="Unassembled WGS sequence"/>
</dbReference>
<sequence length="419" mass="48136">MLVMFLFHRDITTGNVRWKTELRRDTNTTVDKLGSGRAQQIRRNRDRLIKIGSTVHLLGKHDSIQGSRRASGLNNQNYALMADECCDISGTQQLSIVTRFLPDLQNRSIDSSNVAREFFLGFIPLQAFDAAILSSKIVEFLSSWKIPPQSRICLCFDGLFFDIELWANTRWNSRWRSIDSIIKNYHAILKTLQDLSEENSGKRSINAGDYVRGEHLISSIIQQITDLRKEKAFNEIYDQVKEFCDANHVDLDQPYRSCRKTAVPARFQECIIESTIGQRETVSTSKDFMSRIYLPLIDCMLVELNDRFSLKTLSLMKSISTVYPESGNFLNIDQVDEFCRHVDVDSSALKNEFNVIKSWIESKKVSDIIKFLNKLLPLSFAFPQTIKMISSATTISVSQVTCERSFTKLKIIKNYFKTQ</sequence>
<dbReference type="EMBL" id="CAJNOK010000784">
    <property type="protein sequence ID" value="CAF0775210.1"/>
    <property type="molecule type" value="Genomic_DNA"/>
</dbReference>
<dbReference type="Proteomes" id="UP000677228">
    <property type="component" value="Unassembled WGS sequence"/>
</dbReference>
<evidence type="ECO:0008006" key="4">
    <source>
        <dbReference type="Google" id="ProtNLM"/>
    </source>
</evidence>
<name>A0A8S2GTE4_9BILA</name>
<evidence type="ECO:0000313" key="2">
    <source>
        <dbReference type="EMBL" id="CAF3556338.1"/>
    </source>
</evidence>
<reference evidence="2" key="1">
    <citation type="submission" date="2021-02" db="EMBL/GenBank/DDBJ databases">
        <authorList>
            <person name="Nowell W R."/>
        </authorList>
    </citation>
    <scope>NUCLEOTIDE SEQUENCE</scope>
</reference>
<dbReference type="PANTHER" id="PTHR45749:SF21">
    <property type="entry name" value="DUF4371 DOMAIN-CONTAINING PROTEIN"/>
    <property type="match status" value="1"/>
</dbReference>
<organism evidence="2 3">
    <name type="scientific">Didymodactylos carnosus</name>
    <dbReference type="NCBI Taxonomy" id="1234261"/>
    <lineage>
        <taxon>Eukaryota</taxon>
        <taxon>Metazoa</taxon>
        <taxon>Spiralia</taxon>
        <taxon>Gnathifera</taxon>
        <taxon>Rotifera</taxon>
        <taxon>Eurotatoria</taxon>
        <taxon>Bdelloidea</taxon>
        <taxon>Philodinida</taxon>
        <taxon>Philodinidae</taxon>
        <taxon>Didymodactylos</taxon>
    </lineage>
</organism>
<proteinExistence type="predicted"/>
<dbReference type="AlphaFoldDB" id="A0A8S2GTE4"/>
<protein>
    <recommendedName>
        <fullName evidence="4">HAT C-terminal dimerisation domain-containing protein</fullName>
    </recommendedName>
</protein>
<comment type="caution">
    <text evidence="2">The sequence shown here is derived from an EMBL/GenBank/DDBJ whole genome shotgun (WGS) entry which is preliminary data.</text>
</comment>
<gene>
    <name evidence="1" type="ORF">OVA965_LOCUS3302</name>
    <name evidence="2" type="ORF">TMI583_LOCUS3301</name>
</gene>
<evidence type="ECO:0000313" key="1">
    <source>
        <dbReference type="EMBL" id="CAF0775210.1"/>
    </source>
</evidence>